<proteinExistence type="predicted"/>
<gene>
    <name evidence="1" type="ORF">Selli2_12350</name>
</gene>
<reference evidence="1" key="2">
    <citation type="submission" date="2022-11" db="EMBL/GenBank/DDBJ databases">
        <title>Draft genome sequence of Sellimonas catena strain 18CBH55.</title>
        <authorList>
            <person name="Hisatomi A."/>
            <person name="Ohkuma M."/>
            <person name="Sakamoto M."/>
        </authorList>
    </citation>
    <scope>NUCLEOTIDE SEQUENCE</scope>
    <source>
        <strain evidence="1">18CBH55</strain>
    </source>
</reference>
<comment type="caution">
    <text evidence="1">The sequence shown here is derived from an EMBL/GenBank/DDBJ whole genome shotgun (WGS) entry which is preliminary data.</text>
</comment>
<dbReference type="EMBL" id="BSCH01000006">
    <property type="protein sequence ID" value="GLG89808.1"/>
    <property type="molecule type" value="Genomic_DNA"/>
</dbReference>
<evidence type="ECO:0000313" key="2">
    <source>
        <dbReference type="Proteomes" id="UP001145094"/>
    </source>
</evidence>
<evidence type="ECO:0000313" key="1">
    <source>
        <dbReference type="EMBL" id="GLG89808.1"/>
    </source>
</evidence>
<dbReference type="AlphaFoldDB" id="A0A9W6C9A3"/>
<dbReference type="Proteomes" id="UP001145094">
    <property type="component" value="Unassembled WGS sequence"/>
</dbReference>
<accession>A0A9W6C9A3</accession>
<reference evidence="1" key="1">
    <citation type="submission" date="2022-11" db="EMBL/GenBank/DDBJ databases">
        <title>Draft genome sequence of Sellimonas catena strain 18CBH55.</title>
        <authorList>
            <person name="Atsushi H."/>
            <person name="Moriya O."/>
            <person name="Mitsuo S."/>
        </authorList>
    </citation>
    <scope>NUCLEOTIDE SEQUENCE</scope>
    <source>
        <strain evidence="1">18CBH55</strain>
    </source>
</reference>
<organism evidence="1 2">
    <name type="scientific">Sellimonas catena</name>
    <dbReference type="NCBI Taxonomy" id="2994035"/>
    <lineage>
        <taxon>Bacteria</taxon>
        <taxon>Bacillati</taxon>
        <taxon>Bacillota</taxon>
        <taxon>Clostridia</taxon>
        <taxon>Lachnospirales</taxon>
        <taxon>Lachnospiraceae</taxon>
        <taxon>Sellimonas</taxon>
    </lineage>
</organism>
<name>A0A9W6C9A3_9FIRM</name>
<protein>
    <submittedName>
        <fullName evidence="1">Uncharacterized protein</fullName>
    </submittedName>
</protein>
<reference evidence="1" key="3">
    <citation type="journal article" date="2023" name="Int. J. Syst. Evol. Microbiol.">
        <title>Sellimonas catena sp. nov., isolated from human faeces.</title>
        <authorList>
            <person name="Hisatomi A."/>
            <person name="Ohkuma M."/>
            <person name="Sakamoto M."/>
        </authorList>
    </citation>
    <scope>NUCLEOTIDE SEQUENCE</scope>
    <source>
        <strain evidence="1">18CBH55</strain>
    </source>
</reference>
<sequence length="153" mass="18703">MHWVTENEAVLTMMTALLTFFLGRYTSYREDYREGRKEINDTFYKPFLELYDNEHHSMAWYYTDLSLEMQNSIMEILLTNRYKVHPRIKNKIYELDMYFSSRISPLSRDKELVDEEKEYVEKVFQSIYSYSNKVSSFLAFFFCLDYTNFIFFS</sequence>